<keyword evidence="3" id="KW-1185">Reference proteome</keyword>
<reference evidence="2 3" key="1">
    <citation type="submission" date="2017-10" db="EMBL/GenBank/DDBJ databases">
        <title>Genomics of the genus Arcobacter.</title>
        <authorList>
            <person name="Perez-Cataluna A."/>
            <person name="Figueras M.J."/>
        </authorList>
    </citation>
    <scope>NUCLEOTIDE SEQUENCE [LARGE SCALE GENOMIC DNA]</scope>
    <source>
        <strain evidence="2 3">DSM 24636</strain>
    </source>
</reference>
<dbReference type="RefSeq" id="WP_044419361.1">
    <property type="nucleotide sequence ID" value="NZ_CP041070.1"/>
</dbReference>
<dbReference type="EMBL" id="PDKO01000009">
    <property type="protein sequence ID" value="RXJ62165.1"/>
    <property type="molecule type" value="Genomic_DNA"/>
</dbReference>
<evidence type="ECO:0000313" key="3">
    <source>
        <dbReference type="Proteomes" id="UP000290191"/>
    </source>
</evidence>
<dbReference type="SMART" id="SM00530">
    <property type="entry name" value="HTH_XRE"/>
    <property type="match status" value="1"/>
</dbReference>
<dbReference type="InterPro" id="IPR010982">
    <property type="entry name" value="Lambda_DNA-bd_dom_sf"/>
</dbReference>
<dbReference type="Pfam" id="PF01381">
    <property type="entry name" value="HTH_3"/>
    <property type="match status" value="1"/>
</dbReference>
<accession>A0A4Q0XYK2</accession>
<dbReference type="InterPro" id="IPR001387">
    <property type="entry name" value="Cro/C1-type_HTH"/>
</dbReference>
<dbReference type="CDD" id="cd00093">
    <property type="entry name" value="HTH_XRE"/>
    <property type="match status" value="1"/>
</dbReference>
<dbReference type="Proteomes" id="UP000290191">
    <property type="component" value="Unassembled WGS sequence"/>
</dbReference>
<dbReference type="GO" id="GO:0003677">
    <property type="term" value="F:DNA binding"/>
    <property type="evidence" value="ECO:0007669"/>
    <property type="project" value="InterPro"/>
</dbReference>
<dbReference type="OrthoDB" id="5360811at2"/>
<evidence type="ECO:0000313" key="2">
    <source>
        <dbReference type="EMBL" id="RXJ62165.1"/>
    </source>
</evidence>
<dbReference type="STRING" id="877500.GCA_000935065_03294"/>
<proteinExistence type="predicted"/>
<feature type="domain" description="HTH cro/C1-type" evidence="1">
    <location>
        <begin position="23"/>
        <end position="80"/>
    </location>
</feature>
<organism evidence="2 3">
    <name type="scientific">Halarcobacter anaerophilus</name>
    <dbReference type="NCBI Taxonomy" id="877500"/>
    <lineage>
        <taxon>Bacteria</taxon>
        <taxon>Pseudomonadati</taxon>
        <taxon>Campylobacterota</taxon>
        <taxon>Epsilonproteobacteria</taxon>
        <taxon>Campylobacterales</taxon>
        <taxon>Arcobacteraceae</taxon>
        <taxon>Halarcobacter</taxon>
    </lineage>
</organism>
<comment type="caution">
    <text evidence="2">The sequence shown here is derived from an EMBL/GenBank/DDBJ whole genome shotgun (WGS) entry which is preliminary data.</text>
</comment>
<dbReference type="SUPFAM" id="SSF47413">
    <property type="entry name" value="lambda repressor-like DNA-binding domains"/>
    <property type="match status" value="1"/>
</dbReference>
<name>A0A4Q0XYK2_9BACT</name>
<sequence length="81" mass="9509">MLLHLDIDDEEIENFHKKIACNIKRIRKEKNISQTELALRIGHKSVSMLGKIEAGLENKHYNIEQLYKISKALDVDIKEFF</sequence>
<evidence type="ECO:0000259" key="1">
    <source>
        <dbReference type="PROSITE" id="PS50943"/>
    </source>
</evidence>
<protein>
    <submittedName>
        <fullName evidence="2">XRE family transcriptional regulator</fullName>
    </submittedName>
</protein>
<dbReference type="PROSITE" id="PS50943">
    <property type="entry name" value="HTH_CROC1"/>
    <property type="match status" value="1"/>
</dbReference>
<dbReference type="AlphaFoldDB" id="A0A4Q0XYK2"/>
<gene>
    <name evidence="2" type="ORF">CRV06_10385</name>
</gene>
<dbReference type="Gene3D" id="1.10.260.40">
    <property type="entry name" value="lambda repressor-like DNA-binding domains"/>
    <property type="match status" value="1"/>
</dbReference>